<evidence type="ECO:0000256" key="3">
    <source>
        <dbReference type="ARBA" id="ARBA00023002"/>
    </source>
</evidence>
<dbReference type="PANTHER" id="PTHR24320:SF272">
    <property type="entry name" value="NAD(P)-BINDING ROSSMANN-FOLD SUPERFAMILY PROTEIN"/>
    <property type="match status" value="1"/>
</dbReference>
<keyword evidence="5" id="KW-1185">Reference proteome</keyword>
<dbReference type="InterPro" id="IPR036291">
    <property type="entry name" value="NAD(P)-bd_dom_sf"/>
</dbReference>
<dbReference type="PRINTS" id="PR00081">
    <property type="entry name" value="GDHRDH"/>
</dbReference>
<dbReference type="EMBL" id="JBFXLU010000275">
    <property type="protein sequence ID" value="KAL2831872.1"/>
    <property type="molecule type" value="Genomic_DNA"/>
</dbReference>
<dbReference type="InterPro" id="IPR002347">
    <property type="entry name" value="SDR_fam"/>
</dbReference>
<evidence type="ECO:0000313" key="5">
    <source>
        <dbReference type="Proteomes" id="UP001610446"/>
    </source>
</evidence>
<gene>
    <name evidence="4" type="ORF">BJY01DRAFT_239991</name>
</gene>
<dbReference type="Gene3D" id="3.40.50.720">
    <property type="entry name" value="NAD(P)-binding Rossmann-like Domain"/>
    <property type="match status" value="1"/>
</dbReference>
<dbReference type="Proteomes" id="UP001610446">
    <property type="component" value="Unassembled WGS sequence"/>
</dbReference>
<evidence type="ECO:0000256" key="1">
    <source>
        <dbReference type="ARBA" id="ARBA00006484"/>
    </source>
</evidence>
<accession>A0ABR4IWA7</accession>
<proteinExistence type="inferred from homology"/>
<name>A0ABR4IWA7_9EURO</name>
<dbReference type="PANTHER" id="PTHR24320">
    <property type="entry name" value="RETINOL DEHYDROGENASE"/>
    <property type="match status" value="1"/>
</dbReference>
<evidence type="ECO:0000256" key="2">
    <source>
        <dbReference type="ARBA" id="ARBA00022857"/>
    </source>
</evidence>
<comment type="caution">
    <text evidence="4">The sequence shown here is derived from an EMBL/GenBank/DDBJ whole genome shotgun (WGS) entry which is preliminary data.</text>
</comment>
<organism evidence="4 5">
    <name type="scientific">Aspergillus pseudoustus</name>
    <dbReference type="NCBI Taxonomy" id="1810923"/>
    <lineage>
        <taxon>Eukaryota</taxon>
        <taxon>Fungi</taxon>
        <taxon>Dikarya</taxon>
        <taxon>Ascomycota</taxon>
        <taxon>Pezizomycotina</taxon>
        <taxon>Eurotiomycetes</taxon>
        <taxon>Eurotiomycetidae</taxon>
        <taxon>Eurotiales</taxon>
        <taxon>Aspergillaceae</taxon>
        <taxon>Aspergillus</taxon>
        <taxon>Aspergillus subgen. Nidulantes</taxon>
    </lineage>
</organism>
<protein>
    <recommendedName>
        <fullName evidence="6">Short-chain dehydrogenase</fullName>
    </recommendedName>
</protein>
<dbReference type="SUPFAM" id="SSF51735">
    <property type="entry name" value="NAD(P)-binding Rossmann-fold domains"/>
    <property type="match status" value="1"/>
</dbReference>
<evidence type="ECO:0000313" key="4">
    <source>
        <dbReference type="EMBL" id="KAL2831872.1"/>
    </source>
</evidence>
<dbReference type="Pfam" id="PF00106">
    <property type="entry name" value="adh_short"/>
    <property type="match status" value="1"/>
</dbReference>
<reference evidence="4 5" key="1">
    <citation type="submission" date="2024-07" db="EMBL/GenBank/DDBJ databases">
        <title>Section-level genome sequencing and comparative genomics of Aspergillus sections Usti and Cavernicolus.</title>
        <authorList>
            <consortium name="Lawrence Berkeley National Laboratory"/>
            <person name="Nybo J.L."/>
            <person name="Vesth T.C."/>
            <person name="Theobald S."/>
            <person name="Frisvad J.C."/>
            <person name="Larsen T.O."/>
            <person name="Kjaerboelling I."/>
            <person name="Rothschild-Mancinelli K."/>
            <person name="Lyhne E.K."/>
            <person name="Kogle M.E."/>
            <person name="Barry K."/>
            <person name="Clum A."/>
            <person name="Na H."/>
            <person name="Ledsgaard L."/>
            <person name="Lin J."/>
            <person name="Lipzen A."/>
            <person name="Kuo A."/>
            <person name="Riley R."/>
            <person name="Mondo S."/>
            <person name="Labutti K."/>
            <person name="Haridas S."/>
            <person name="Pangalinan J."/>
            <person name="Salamov A.A."/>
            <person name="Simmons B.A."/>
            <person name="Magnuson J.K."/>
            <person name="Chen J."/>
            <person name="Drula E."/>
            <person name="Henrissat B."/>
            <person name="Wiebenga A."/>
            <person name="Lubbers R.J."/>
            <person name="Gomes A.C."/>
            <person name="Makela M.R."/>
            <person name="Stajich J."/>
            <person name="Grigoriev I.V."/>
            <person name="Mortensen U.H."/>
            <person name="De Vries R.P."/>
            <person name="Baker S.E."/>
            <person name="Andersen M.R."/>
        </authorList>
    </citation>
    <scope>NUCLEOTIDE SEQUENCE [LARGE SCALE GENOMIC DNA]</scope>
    <source>
        <strain evidence="4 5">CBS 123904</strain>
    </source>
</reference>
<keyword evidence="3" id="KW-0560">Oxidoreductase</keyword>
<evidence type="ECO:0008006" key="6">
    <source>
        <dbReference type="Google" id="ProtNLM"/>
    </source>
</evidence>
<sequence length="332" mass="36245">MSNKYTEFHKSCSGPGDARPTAAQVIQDENLEGQLTGKAIFITGCSSGLGVQTAFALFETGATLYLTARDMGKARMALSSIIDSPRVHLLQLDLNSPASVRSCVTEFRSTSSKLNILIENAGTMACPEGRTLDGFERQLGTNHLAHFLLFILLRPVLLASSTPSFHSRVVILSSVAHQYSAVDFNNPNLEGGAYEAWKAYGQSKTANIWTANEIERRYGERGLHAFSVNPGAISTDLQRHVPEEIKSTWESSAEAKRMWKSPEQGAATTVWAAVASELEGQGGKYLEDCSIAEPAATARRQGIGYASWAYDTESEARLWSKSLEMVQLEEED</sequence>
<keyword evidence="2" id="KW-0521">NADP</keyword>
<comment type="similarity">
    <text evidence="1">Belongs to the short-chain dehydrogenases/reductases (SDR) family.</text>
</comment>